<evidence type="ECO:0000256" key="1">
    <source>
        <dbReference type="ARBA" id="ARBA00022763"/>
    </source>
</evidence>
<dbReference type="Proteomes" id="UP000231407">
    <property type="component" value="Unassembled WGS sequence"/>
</dbReference>
<keyword evidence="2" id="KW-0233">DNA recombination</keyword>
<dbReference type="NCBIfam" id="TIGR00613">
    <property type="entry name" value="reco"/>
    <property type="match status" value="1"/>
</dbReference>
<dbReference type="AlphaFoldDB" id="A0A2M7ARB6"/>
<reference evidence="6" key="1">
    <citation type="submission" date="2017-09" db="EMBL/GenBank/DDBJ databases">
        <title>Depth-based differentiation of microbial function through sediment-hosted aquifers and enrichment of novel symbionts in the deep terrestrial subsurface.</title>
        <authorList>
            <person name="Probst A.J."/>
            <person name="Ladd B."/>
            <person name="Jarett J.K."/>
            <person name="Geller-Mcgrath D.E."/>
            <person name="Sieber C.M.K."/>
            <person name="Emerson J.B."/>
            <person name="Anantharaman K."/>
            <person name="Thomas B.C."/>
            <person name="Malmstrom R."/>
            <person name="Stieglmeier M."/>
            <person name="Klingl A."/>
            <person name="Woyke T."/>
            <person name="Ryan C.M."/>
            <person name="Banfield J.F."/>
        </authorList>
    </citation>
    <scope>NUCLEOTIDE SEQUENCE [LARGE SCALE GENOMIC DNA]</scope>
</reference>
<evidence type="ECO:0000313" key="6">
    <source>
        <dbReference type="Proteomes" id="UP000231407"/>
    </source>
</evidence>
<dbReference type="InterPro" id="IPR022572">
    <property type="entry name" value="DNA_rep/recomb_RecO_N"/>
</dbReference>
<dbReference type="PANTHER" id="PTHR33991">
    <property type="entry name" value="DNA REPAIR PROTEIN RECO"/>
    <property type="match status" value="1"/>
</dbReference>
<dbReference type="GO" id="GO:0043590">
    <property type="term" value="C:bacterial nucleoid"/>
    <property type="evidence" value="ECO:0007669"/>
    <property type="project" value="TreeGrafter"/>
</dbReference>
<keyword evidence="3" id="KW-0234">DNA repair</keyword>
<proteinExistence type="predicted"/>
<dbReference type="PANTHER" id="PTHR33991:SF1">
    <property type="entry name" value="DNA REPAIR PROTEIN RECO"/>
    <property type="match status" value="1"/>
</dbReference>
<accession>A0A2M7ARB6</accession>
<feature type="domain" description="DNA replication/recombination mediator RecO N-terminal" evidence="4">
    <location>
        <begin position="8"/>
        <end position="83"/>
    </location>
</feature>
<dbReference type="EMBL" id="PEWA01000052">
    <property type="protein sequence ID" value="PIU73166.1"/>
    <property type="molecule type" value="Genomic_DNA"/>
</dbReference>
<dbReference type="SUPFAM" id="SSF50249">
    <property type="entry name" value="Nucleic acid-binding proteins"/>
    <property type="match status" value="1"/>
</dbReference>
<name>A0A2M7ARB6_9BACT</name>
<protein>
    <submittedName>
        <fullName evidence="5">DNA repair protein RecO</fullName>
    </submittedName>
</protein>
<dbReference type="GO" id="GO:0006302">
    <property type="term" value="P:double-strand break repair"/>
    <property type="evidence" value="ECO:0007669"/>
    <property type="project" value="TreeGrafter"/>
</dbReference>
<keyword evidence="1" id="KW-0227">DNA damage</keyword>
<dbReference type="InterPro" id="IPR012340">
    <property type="entry name" value="NA-bd_OB-fold"/>
</dbReference>
<gene>
    <name evidence="5" type="primary">recO</name>
    <name evidence="5" type="ORF">COS78_03785</name>
</gene>
<organism evidence="5 6">
    <name type="scientific">Candidatus Shapirobacteria bacterium CG06_land_8_20_14_3_00_40_12</name>
    <dbReference type="NCBI Taxonomy" id="1974881"/>
    <lineage>
        <taxon>Bacteria</taxon>
        <taxon>Candidatus Shapironibacteriota</taxon>
    </lineage>
</organism>
<dbReference type="Gene3D" id="2.40.50.140">
    <property type="entry name" value="Nucleic acid-binding proteins"/>
    <property type="match status" value="1"/>
</dbReference>
<evidence type="ECO:0000259" key="4">
    <source>
        <dbReference type="Pfam" id="PF11967"/>
    </source>
</evidence>
<dbReference type="Pfam" id="PF11967">
    <property type="entry name" value="RecO_N"/>
    <property type="match status" value="1"/>
</dbReference>
<evidence type="ECO:0000313" key="5">
    <source>
        <dbReference type="EMBL" id="PIU73166.1"/>
    </source>
</evidence>
<sequence length="192" mass="21810">MPVIGQSFSTEAIVVNLQNRGEKDILVTFLTPNHGKIIVKAAGVKSIKSSRGANLQLGNITNISLRQNNGIYWLSECLATNSFMFEQKKLIQLNLLFYFLEIVKNITSENESSPKIFFLAKEIILELSQNHLVPFISRQIDFLETLGFGIPDNIRQNLLAKKYHLVQKDLISYFESILEKPLQSSRLLTNNI</sequence>
<dbReference type="InterPro" id="IPR003717">
    <property type="entry name" value="RecO"/>
</dbReference>
<evidence type="ECO:0000256" key="2">
    <source>
        <dbReference type="ARBA" id="ARBA00023172"/>
    </source>
</evidence>
<evidence type="ECO:0000256" key="3">
    <source>
        <dbReference type="ARBA" id="ARBA00023204"/>
    </source>
</evidence>
<comment type="caution">
    <text evidence="5">The sequence shown here is derived from an EMBL/GenBank/DDBJ whole genome shotgun (WGS) entry which is preliminary data.</text>
</comment>
<dbReference type="GO" id="GO:0006310">
    <property type="term" value="P:DNA recombination"/>
    <property type="evidence" value="ECO:0007669"/>
    <property type="project" value="UniProtKB-KW"/>
</dbReference>